<protein>
    <recommendedName>
        <fullName evidence="3">Pyruvate ferredoxin oxidoreductase</fullName>
    </recommendedName>
</protein>
<dbReference type="EMBL" id="FOIQ01000002">
    <property type="protein sequence ID" value="SEW00560.1"/>
    <property type="molecule type" value="Genomic_DNA"/>
</dbReference>
<keyword evidence="2" id="KW-1185">Reference proteome</keyword>
<dbReference type="Proteomes" id="UP000199373">
    <property type="component" value="Unassembled WGS sequence"/>
</dbReference>
<proteinExistence type="predicted"/>
<sequence>MDYKYIEQLLERYWQCETTLQEESILRAFFSQEMPDLPENIRKYQFLFSCEFQKEEPLGDDFDVKMLEMIGEEAPKSKTISLTSRLMPLFKAAAIVAIILTLGNAAQAPWDRGWDDPKDAYAKFHEQKGDSVNVLGTIQAENLSDSTKVSASEPASYYE</sequence>
<organism evidence="1 2">
    <name type="scientific">Prevotella aff. ruminicola Tc2-24</name>
    <dbReference type="NCBI Taxonomy" id="81582"/>
    <lineage>
        <taxon>Bacteria</taxon>
        <taxon>Pseudomonadati</taxon>
        <taxon>Bacteroidota</taxon>
        <taxon>Bacteroidia</taxon>
        <taxon>Bacteroidales</taxon>
        <taxon>Prevotellaceae</taxon>
        <taxon>Prevotella</taxon>
    </lineage>
</organism>
<evidence type="ECO:0000313" key="2">
    <source>
        <dbReference type="Proteomes" id="UP000199373"/>
    </source>
</evidence>
<gene>
    <name evidence="1" type="ORF">SAMN04487850_1232</name>
</gene>
<evidence type="ECO:0008006" key="3">
    <source>
        <dbReference type="Google" id="ProtNLM"/>
    </source>
</evidence>
<reference evidence="1 2" key="1">
    <citation type="submission" date="2016-10" db="EMBL/GenBank/DDBJ databases">
        <authorList>
            <person name="de Groot N.N."/>
        </authorList>
    </citation>
    <scope>NUCLEOTIDE SEQUENCE [LARGE SCALE GENOMIC DNA]</scope>
    <source>
        <strain evidence="1 2">TC2-24</strain>
    </source>
</reference>
<name>A0A1I0NHH0_9BACT</name>
<accession>A0A1I0NHH0</accession>
<evidence type="ECO:0000313" key="1">
    <source>
        <dbReference type="EMBL" id="SEW00560.1"/>
    </source>
</evidence>
<dbReference type="AlphaFoldDB" id="A0A1I0NHH0"/>
<dbReference type="RefSeq" id="WP_091900172.1">
    <property type="nucleotide sequence ID" value="NZ_FOIQ01000002.1"/>
</dbReference>